<dbReference type="EMBL" id="LN868939">
    <property type="protein sequence ID" value="CRY84245.1"/>
    <property type="molecule type" value="Genomic_DNA"/>
</dbReference>
<geneLocation type="plasmid" evidence="1">
    <name>2</name>
</geneLocation>
<gene>
    <name evidence="1" type="ORF">ERS450000_05933</name>
</gene>
<evidence type="ECO:0000313" key="1">
    <source>
        <dbReference type="EMBL" id="CRY84245.1"/>
    </source>
</evidence>
<dbReference type="KEGG" id="nfr:ERS450000_05933"/>
<accession>A0A0H5P8S1</accession>
<organism evidence="1 2">
    <name type="scientific">Nocardia farcinica</name>
    <dbReference type="NCBI Taxonomy" id="37329"/>
    <lineage>
        <taxon>Bacteria</taxon>
        <taxon>Bacillati</taxon>
        <taxon>Actinomycetota</taxon>
        <taxon>Actinomycetes</taxon>
        <taxon>Mycobacteriales</taxon>
        <taxon>Nocardiaceae</taxon>
        <taxon>Nocardia</taxon>
    </lineage>
</organism>
<keyword evidence="1" id="KW-0614">Plasmid</keyword>
<protein>
    <submittedName>
        <fullName evidence="1">Uncharacterized protein</fullName>
    </submittedName>
</protein>
<dbReference type="AlphaFoldDB" id="A0A0H5P8S1"/>
<dbReference type="RefSeq" id="WP_060594939.1">
    <property type="nucleotide sequence ID" value="NZ_CP031418.1"/>
</dbReference>
<evidence type="ECO:0000313" key="2">
    <source>
        <dbReference type="Proteomes" id="UP000057820"/>
    </source>
</evidence>
<dbReference type="Proteomes" id="UP000057820">
    <property type="component" value="Plasmid 2"/>
</dbReference>
<reference evidence="2" key="1">
    <citation type="submission" date="2015-03" db="EMBL/GenBank/DDBJ databases">
        <authorList>
            <consortium name="Pathogen Informatics"/>
        </authorList>
    </citation>
    <scope>NUCLEOTIDE SEQUENCE [LARGE SCALE GENOMIC DNA]</scope>
    <source>
        <strain evidence="2">NCTC11134</strain>
        <plasmid evidence="2">2</plasmid>
    </source>
</reference>
<proteinExistence type="predicted"/>
<sequence>MTTTLSPARDTAEVDAPDAALVDVLGPIAPAAVDPWTVPAPALSGWTARHDGYAAIGADGVRYHVTHWGALYALMVTAPGGTPVKVTTGLADALRARATEIATARHTA</sequence>
<name>A0A0H5P8S1_NOCFR</name>